<dbReference type="EMBL" id="QGMK01000006">
    <property type="protein sequence ID" value="TVY85484.1"/>
    <property type="molecule type" value="Genomic_DNA"/>
</dbReference>
<evidence type="ECO:0000313" key="4">
    <source>
        <dbReference type="EMBL" id="TVY85484.1"/>
    </source>
</evidence>
<dbReference type="PANTHER" id="PTHR15346">
    <property type="entry name" value="DYNACTIN SUBUNIT"/>
    <property type="match status" value="1"/>
</dbReference>
<evidence type="ECO:0000256" key="3">
    <source>
        <dbReference type="SAM" id="MobiDB-lite"/>
    </source>
</evidence>
<feature type="region of interest" description="Disordered" evidence="3">
    <location>
        <begin position="138"/>
        <end position="159"/>
    </location>
</feature>
<sequence>MALNRKYANLPDLDSAPDIYETPELTDDNSTAPTGRERSQSTSSSYKDFDDEDDTPGISRSRLHPDEARSHFSPAQIDARDVDFSDRVTAKRKSYKASTRRQKLREDGTEEYGDFSDEEDGESLERKLARLRREIEEVKEEYGRRQAEQKDDLAENKDLEPDVTALSKMLDGISTSQGGAASSVSAKFVKDLGTGIKANGPSQTSQGTGEPATYTVTYAPNYQQSHALAKAADFDGRLALLEKALGLDPIALNSNGSPKAIIPTLDTLQRQVTLLSESTPSSLDTISRRVRTLTQEAERLEETRKAAKAAQTALRDAGGDVTSEDGEDSEQTSKIHALYGTLPTIENLAPLLPPLLDRLRSLRAIHADAATASESLDSVEKKQAEMAGDIKKWREGLEKVEEALKQSETTMGGNMKVVDGWVKELEAKMEKF</sequence>
<feature type="region of interest" description="Disordered" evidence="3">
    <location>
        <begin position="308"/>
        <end position="332"/>
    </location>
</feature>
<dbReference type="Pfam" id="PF04912">
    <property type="entry name" value="Dynamitin"/>
    <property type="match status" value="1"/>
</dbReference>
<evidence type="ECO:0000256" key="1">
    <source>
        <dbReference type="ARBA" id="ARBA00004496"/>
    </source>
</evidence>
<name>A0A8T9CNV9_9HELO</name>
<dbReference type="AlphaFoldDB" id="A0A8T9CNV9"/>
<protein>
    <submittedName>
        <fullName evidence="4">Dynactin subunit 2-A</fullName>
    </submittedName>
</protein>
<comment type="caution">
    <text evidence="4">The sequence shown here is derived from an EMBL/GenBank/DDBJ whole genome shotgun (WGS) entry which is preliminary data.</text>
</comment>
<reference evidence="4 5" key="1">
    <citation type="submission" date="2018-05" db="EMBL/GenBank/DDBJ databases">
        <title>Genome sequencing and assembly of the regulated plant pathogen Lachnellula willkommii and related sister species for the development of diagnostic species identification markers.</title>
        <authorList>
            <person name="Giroux E."/>
            <person name="Bilodeau G."/>
        </authorList>
    </citation>
    <scope>NUCLEOTIDE SEQUENCE [LARGE SCALE GENOMIC DNA]</scope>
    <source>
        <strain evidence="4 5">CBS 268.59</strain>
    </source>
</reference>
<evidence type="ECO:0000256" key="2">
    <source>
        <dbReference type="ARBA" id="ARBA00022490"/>
    </source>
</evidence>
<dbReference type="GO" id="GO:0007017">
    <property type="term" value="P:microtubule-based process"/>
    <property type="evidence" value="ECO:0007669"/>
    <property type="project" value="InterPro"/>
</dbReference>
<dbReference type="InterPro" id="IPR028133">
    <property type="entry name" value="Dynamitin"/>
</dbReference>
<accession>A0A8T9CNV9</accession>
<feature type="compositionally biased region" description="Basic and acidic residues" evidence="3">
    <location>
        <begin position="78"/>
        <end position="89"/>
    </location>
</feature>
<dbReference type="Proteomes" id="UP000469558">
    <property type="component" value="Unassembled WGS sequence"/>
</dbReference>
<dbReference type="GO" id="GO:0005737">
    <property type="term" value="C:cytoplasm"/>
    <property type="evidence" value="ECO:0007669"/>
    <property type="project" value="UniProtKB-SubCell"/>
</dbReference>
<comment type="subcellular location">
    <subcellularLocation>
        <location evidence="1">Cytoplasm</location>
    </subcellularLocation>
</comment>
<keyword evidence="5" id="KW-1185">Reference proteome</keyword>
<feature type="compositionally biased region" description="Acidic residues" evidence="3">
    <location>
        <begin position="108"/>
        <end position="122"/>
    </location>
</feature>
<proteinExistence type="predicted"/>
<evidence type="ECO:0000313" key="5">
    <source>
        <dbReference type="Proteomes" id="UP000469558"/>
    </source>
</evidence>
<dbReference type="GO" id="GO:0005869">
    <property type="term" value="C:dynactin complex"/>
    <property type="evidence" value="ECO:0007669"/>
    <property type="project" value="InterPro"/>
</dbReference>
<feature type="region of interest" description="Disordered" evidence="3">
    <location>
        <begin position="1"/>
        <end position="124"/>
    </location>
</feature>
<gene>
    <name evidence="4" type="primary">dctn2-a</name>
    <name evidence="4" type="ORF">LSUE1_G000161</name>
</gene>
<feature type="compositionally biased region" description="Basic residues" evidence="3">
    <location>
        <begin position="90"/>
        <end position="103"/>
    </location>
</feature>
<keyword evidence="2" id="KW-0963">Cytoplasm</keyword>
<dbReference type="OrthoDB" id="4977at2759"/>
<organism evidence="4 5">
    <name type="scientific">Lachnellula suecica</name>
    <dbReference type="NCBI Taxonomy" id="602035"/>
    <lineage>
        <taxon>Eukaryota</taxon>
        <taxon>Fungi</taxon>
        <taxon>Dikarya</taxon>
        <taxon>Ascomycota</taxon>
        <taxon>Pezizomycotina</taxon>
        <taxon>Leotiomycetes</taxon>
        <taxon>Helotiales</taxon>
        <taxon>Lachnaceae</taxon>
        <taxon>Lachnellula</taxon>
    </lineage>
</organism>